<accession>A0A2M8W462</accession>
<feature type="binding site" evidence="4">
    <location>
        <position position="284"/>
    </location>
    <ligand>
        <name>S-adenosyl-L-methionine</name>
        <dbReference type="ChEBI" id="CHEBI:59789"/>
    </ligand>
</feature>
<feature type="binding site" evidence="4">
    <location>
        <position position="390"/>
    </location>
    <ligand>
        <name>S-adenosyl-L-methionine</name>
        <dbReference type="ChEBI" id="CHEBI:59789"/>
    </ligand>
</feature>
<dbReference type="CDD" id="cd02440">
    <property type="entry name" value="AdoMet_MTases"/>
    <property type="match status" value="1"/>
</dbReference>
<dbReference type="GO" id="GO:0070041">
    <property type="term" value="F:rRNA (uridine-C5-)-methyltransferase activity"/>
    <property type="evidence" value="ECO:0007669"/>
    <property type="project" value="TreeGrafter"/>
</dbReference>
<dbReference type="Proteomes" id="UP000231586">
    <property type="component" value="Unassembled WGS sequence"/>
</dbReference>
<dbReference type="OrthoDB" id="9804590at2"/>
<feature type="binding site" evidence="4">
    <location>
        <position position="314"/>
    </location>
    <ligand>
        <name>S-adenosyl-L-methionine</name>
        <dbReference type="ChEBI" id="CHEBI:59789"/>
    </ligand>
</feature>
<dbReference type="InterPro" id="IPR029063">
    <property type="entry name" value="SAM-dependent_MTases_sf"/>
</dbReference>
<dbReference type="Pfam" id="PF01938">
    <property type="entry name" value="TRAM"/>
    <property type="match status" value="1"/>
</dbReference>
<feature type="compositionally biased region" description="Basic residues" evidence="5">
    <location>
        <begin position="1"/>
        <end position="15"/>
    </location>
</feature>
<feature type="binding site" evidence="4">
    <location>
        <position position="338"/>
    </location>
    <ligand>
        <name>S-adenosyl-L-methionine</name>
        <dbReference type="ChEBI" id="CHEBI:59789"/>
    </ligand>
</feature>
<evidence type="ECO:0000256" key="5">
    <source>
        <dbReference type="SAM" id="MobiDB-lite"/>
    </source>
</evidence>
<dbReference type="PROSITE" id="PS51687">
    <property type="entry name" value="SAM_MT_RNA_M5U"/>
    <property type="match status" value="1"/>
</dbReference>
<dbReference type="PANTHER" id="PTHR11061">
    <property type="entry name" value="RNA M5U METHYLTRANSFERASE"/>
    <property type="match status" value="1"/>
</dbReference>
<dbReference type="Gene3D" id="3.40.50.150">
    <property type="entry name" value="Vaccinia Virus protein VP39"/>
    <property type="match status" value="1"/>
</dbReference>
<dbReference type="SUPFAM" id="SSF53335">
    <property type="entry name" value="S-adenosyl-L-methionine-dependent methyltransferases"/>
    <property type="match status" value="1"/>
</dbReference>
<evidence type="ECO:0000256" key="4">
    <source>
        <dbReference type="PROSITE-ProRule" id="PRU01024"/>
    </source>
</evidence>
<evidence type="ECO:0000259" key="6">
    <source>
        <dbReference type="Pfam" id="PF01938"/>
    </source>
</evidence>
<evidence type="ECO:0000256" key="1">
    <source>
        <dbReference type="ARBA" id="ARBA00022603"/>
    </source>
</evidence>
<dbReference type="SUPFAM" id="SSF50249">
    <property type="entry name" value="Nucleic acid-binding proteins"/>
    <property type="match status" value="1"/>
</dbReference>
<dbReference type="AlphaFoldDB" id="A0A2M8W462"/>
<feature type="region of interest" description="Disordered" evidence="5">
    <location>
        <begin position="1"/>
        <end position="41"/>
    </location>
</feature>
<dbReference type="InterPro" id="IPR012340">
    <property type="entry name" value="NA-bd_OB-fold"/>
</dbReference>
<dbReference type="RefSeq" id="WP_100350976.1">
    <property type="nucleotide sequence ID" value="NZ_PGTZ01000011.1"/>
</dbReference>
<keyword evidence="3 4" id="KW-0949">S-adenosyl-L-methionine</keyword>
<dbReference type="Gene3D" id="2.40.50.140">
    <property type="entry name" value="Nucleic acid-binding proteins"/>
    <property type="match status" value="1"/>
</dbReference>
<evidence type="ECO:0000313" key="8">
    <source>
        <dbReference type="Proteomes" id="UP000231586"/>
    </source>
</evidence>
<protein>
    <submittedName>
        <fullName evidence="7">23S rRNA m(5)U-1939 methyltransferase</fullName>
    </submittedName>
</protein>
<proteinExistence type="inferred from homology"/>
<evidence type="ECO:0000256" key="2">
    <source>
        <dbReference type="ARBA" id="ARBA00022679"/>
    </source>
</evidence>
<comment type="similarity">
    <text evidence="4">Belongs to the class I-like SAM-binding methyltransferase superfamily. RNA M5U methyltransferase family.</text>
</comment>
<feature type="domain" description="TRAM" evidence="6">
    <location>
        <begin position="38"/>
        <end position="78"/>
    </location>
</feature>
<dbReference type="InterPro" id="IPR010280">
    <property type="entry name" value="U5_MeTrfase_fam"/>
</dbReference>
<dbReference type="GO" id="GO:0070475">
    <property type="term" value="P:rRNA base methylation"/>
    <property type="evidence" value="ECO:0007669"/>
    <property type="project" value="TreeGrafter"/>
</dbReference>
<dbReference type="EMBL" id="PGTZ01000011">
    <property type="protein sequence ID" value="PJI85698.1"/>
    <property type="molecule type" value="Genomic_DNA"/>
</dbReference>
<feature type="active site" description="Nucleophile" evidence="4">
    <location>
        <position position="417"/>
    </location>
</feature>
<reference evidence="7 8" key="1">
    <citation type="submission" date="2017-11" db="EMBL/GenBank/DDBJ databases">
        <title>Genomic Encyclopedia of Archaeal and Bacterial Type Strains, Phase II (KMG-II): From Individual Species to Whole Genera.</title>
        <authorList>
            <person name="Goeker M."/>
        </authorList>
    </citation>
    <scope>NUCLEOTIDE SEQUENCE [LARGE SCALE GENOMIC DNA]</scope>
    <source>
        <strain evidence="7 8">DSM 22413</strain>
    </source>
</reference>
<comment type="caution">
    <text evidence="7">The sequence shown here is derived from an EMBL/GenBank/DDBJ whole genome shotgun (WGS) entry which is preliminary data.</text>
</comment>
<dbReference type="InterPro" id="IPR002792">
    <property type="entry name" value="TRAM_dom"/>
</dbReference>
<keyword evidence="8" id="KW-1185">Reference proteome</keyword>
<dbReference type="InterPro" id="IPR030391">
    <property type="entry name" value="MeTrfase_TrmA_CS"/>
</dbReference>
<dbReference type="PANTHER" id="PTHR11061:SF30">
    <property type="entry name" value="TRNA (URACIL(54)-C(5))-METHYLTRANSFERASE"/>
    <property type="match status" value="1"/>
</dbReference>
<keyword evidence="1 4" id="KW-0489">Methyltransferase</keyword>
<organism evidence="7 8">
    <name type="scientific">Luteimicrobium subarcticum</name>
    <dbReference type="NCBI Taxonomy" id="620910"/>
    <lineage>
        <taxon>Bacteria</taxon>
        <taxon>Bacillati</taxon>
        <taxon>Actinomycetota</taxon>
        <taxon>Actinomycetes</taxon>
        <taxon>Micrococcales</taxon>
        <taxon>Luteimicrobium</taxon>
    </lineage>
</organism>
<dbReference type="PROSITE" id="PS01231">
    <property type="entry name" value="TRMA_2"/>
    <property type="match status" value="1"/>
</dbReference>
<feature type="compositionally biased region" description="Low complexity" evidence="5">
    <location>
        <begin position="17"/>
        <end position="31"/>
    </location>
</feature>
<evidence type="ECO:0000256" key="3">
    <source>
        <dbReference type="ARBA" id="ARBA00022691"/>
    </source>
</evidence>
<gene>
    <name evidence="7" type="ORF">CLV34_2888</name>
</gene>
<name>A0A2M8W462_9MICO</name>
<dbReference type="Pfam" id="PF05958">
    <property type="entry name" value="tRNA_U5-meth_tr"/>
    <property type="match status" value="1"/>
</dbReference>
<evidence type="ECO:0000313" key="7">
    <source>
        <dbReference type="EMBL" id="PJI85698.1"/>
    </source>
</evidence>
<sequence length="463" mass="48672">MPSKKKSRPSSRRPSGRGDASRAARPNASAPPDLPPVELEVGPVAHGGHCVARHEGRVVFVRHALPGERVLARLTSAEDDARFWRADAVEVLEASPDRVPSAWPAAGPGGVGGGELAHVALAAQRRWKQTVLAEQLERLAGVTEVDGVPVAELPVAAAPGDDERGGLGWRTRIELVTDAQGRAGMHRYRSHDVVPLDDMPLASDEVRALCETEGVFTRLWPAGVRLDVIAPADGSAPLLLQDGEPLRGGRTDERPNARRTVTETVALPDGRTGTYRLRGDGFWQVHRAAPAVLVGAVLDALAGTGAGATVLDLYSGAGLFTAPLADLVGPAGRVVAVEGSEQAVKDARRSLHDVRQVELHAGRVETTLTALRAAAGSSGGLRAADAVVLDPPRAGAGRQVVEQVAHLAPATIVYVACDPAALARDVAYLADQGYRLAALRAFDLFPMTHHVEAVATFVPAVER</sequence>
<keyword evidence="2 4" id="KW-0808">Transferase</keyword>